<dbReference type="Proteomes" id="UP001234297">
    <property type="component" value="Chromosome 3"/>
</dbReference>
<evidence type="ECO:0000313" key="2">
    <source>
        <dbReference type="Proteomes" id="UP001234297"/>
    </source>
</evidence>
<sequence>MRRETTCTAVPKRHPRNAHLFRHVSREPQERITQHEAHLVNLIHSLDGLAIVPLRCPQEKLELILHAYFQHVASSTPSATSRPLGELSSERKKSTEGCEPKGKIRTATWALGLEAMGIV</sequence>
<comment type="caution">
    <text evidence="1">The sequence shown here is derived from an EMBL/GenBank/DDBJ whole genome shotgun (WGS) entry which is preliminary data.</text>
</comment>
<gene>
    <name evidence="1" type="ORF">MRB53_008914</name>
</gene>
<protein>
    <submittedName>
        <fullName evidence="1">Uncharacterized protein</fullName>
    </submittedName>
</protein>
<dbReference type="EMBL" id="CM056811">
    <property type="protein sequence ID" value="KAJ8634647.1"/>
    <property type="molecule type" value="Genomic_DNA"/>
</dbReference>
<proteinExistence type="predicted"/>
<name>A0ACC2LMI3_PERAE</name>
<organism evidence="1 2">
    <name type="scientific">Persea americana</name>
    <name type="common">Avocado</name>
    <dbReference type="NCBI Taxonomy" id="3435"/>
    <lineage>
        <taxon>Eukaryota</taxon>
        <taxon>Viridiplantae</taxon>
        <taxon>Streptophyta</taxon>
        <taxon>Embryophyta</taxon>
        <taxon>Tracheophyta</taxon>
        <taxon>Spermatophyta</taxon>
        <taxon>Magnoliopsida</taxon>
        <taxon>Magnoliidae</taxon>
        <taxon>Laurales</taxon>
        <taxon>Lauraceae</taxon>
        <taxon>Persea</taxon>
    </lineage>
</organism>
<accession>A0ACC2LMI3</accession>
<reference evidence="1 2" key="1">
    <citation type="journal article" date="2022" name="Hortic Res">
        <title>A haplotype resolved chromosomal level avocado genome allows analysis of novel avocado genes.</title>
        <authorList>
            <person name="Nath O."/>
            <person name="Fletcher S.J."/>
            <person name="Hayward A."/>
            <person name="Shaw L.M."/>
            <person name="Masouleh A.K."/>
            <person name="Furtado A."/>
            <person name="Henry R.J."/>
            <person name="Mitter N."/>
        </authorList>
    </citation>
    <scope>NUCLEOTIDE SEQUENCE [LARGE SCALE GENOMIC DNA]</scope>
    <source>
        <strain evidence="2">cv. Hass</strain>
    </source>
</reference>
<evidence type="ECO:0000313" key="1">
    <source>
        <dbReference type="EMBL" id="KAJ8634647.1"/>
    </source>
</evidence>
<keyword evidence="2" id="KW-1185">Reference proteome</keyword>